<keyword evidence="5" id="KW-1185">Reference proteome</keyword>
<dbReference type="InterPro" id="IPR001279">
    <property type="entry name" value="Metallo-B-lactamas"/>
</dbReference>
<accession>A0ABS7RJ23</accession>
<evidence type="ECO:0000313" key="4">
    <source>
        <dbReference type="EMBL" id="MBY9075050.1"/>
    </source>
</evidence>
<evidence type="ECO:0000259" key="2">
    <source>
        <dbReference type="SMART" id="SM00849"/>
    </source>
</evidence>
<dbReference type="SUPFAM" id="SSF56281">
    <property type="entry name" value="Metallo-hydrolase/oxidoreductase"/>
    <property type="match status" value="1"/>
</dbReference>
<dbReference type="EMBL" id="JAIEZQ010000002">
    <property type="protein sequence ID" value="MBY9075050.1"/>
    <property type="molecule type" value="Genomic_DNA"/>
</dbReference>
<evidence type="ECO:0000256" key="1">
    <source>
        <dbReference type="ARBA" id="ARBA00022801"/>
    </source>
</evidence>
<evidence type="ECO:0000313" key="5">
    <source>
        <dbReference type="Proteomes" id="UP000754710"/>
    </source>
</evidence>
<dbReference type="PANTHER" id="PTHR11203:SF37">
    <property type="entry name" value="INTEGRATOR COMPLEX SUBUNIT 11"/>
    <property type="match status" value="1"/>
</dbReference>
<dbReference type="Pfam" id="PF00753">
    <property type="entry name" value="Lactamase_B"/>
    <property type="match status" value="1"/>
</dbReference>
<keyword evidence="1" id="KW-0378">Hydrolase</keyword>
<feature type="domain" description="Beta-Casp" evidence="3">
    <location>
        <begin position="249"/>
        <end position="374"/>
    </location>
</feature>
<feature type="domain" description="Metallo-beta-lactamase" evidence="2">
    <location>
        <begin position="16"/>
        <end position="237"/>
    </location>
</feature>
<dbReference type="InterPro" id="IPR011108">
    <property type="entry name" value="RMMBL"/>
</dbReference>
<dbReference type="InterPro" id="IPR036866">
    <property type="entry name" value="RibonucZ/Hydroxyglut_hydro"/>
</dbReference>
<dbReference type="Gene3D" id="3.40.50.10890">
    <property type="match status" value="1"/>
</dbReference>
<dbReference type="Pfam" id="PF07521">
    <property type="entry name" value="RMMBL"/>
    <property type="match status" value="1"/>
</dbReference>
<dbReference type="InterPro" id="IPR022712">
    <property type="entry name" value="Beta_Casp"/>
</dbReference>
<evidence type="ECO:0000259" key="3">
    <source>
        <dbReference type="SMART" id="SM01027"/>
    </source>
</evidence>
<dbReference type="PANTHER" id="PTHR11203">
    <property type="entry name" value="CLEAVAGE AND POLYADENYLATION SPECIFICITY FACTOR FAMILY MEMBER"/>
    <property type="match status" value="1"/>
</dbReference>
<dbReference type="SMART" id="SM00849">
    <property type="entry name" value="Lactamase_B"/>
    <property type="match status" value="1"/>
</dbReference>
<comment type="caution">
    <text evidence="4">The sequence shown here is derived from an EMBL/GenBank/DDBJ whole genome shotgun (WGS) entry which is preliminary data.</text>
</comment>
<dbReference type="Pfam" id="PF10996">
    <property type="entry name" value="Beta-Casp"/>
    <property type="match status" value="1"/>
</dbReference>
<name>A0ABS7RJ23_9ACTN</name>
<gene>
    <name evidence="4" type="ORF">K1X13_09490</name>
</gene>
<sequence>MTKPTLTFLGAAGTVTGSRFLLRVEDAGALVDCGLFQGERVWRRRNWAPFPADASRLSTVVLTHAHLDHCGYLPALVRAGFHGQVLCTPGTAALAAIVLRDAAHLQEEDAEHARAGGYSKHDPPLPLFDEADAEKAIGLLRPVPFGRPAEIGGIGSVTLHPAGHILGSAFAEITIGARTLLVSGDLGRPVHPLLAPPQPPVGADVVLVESTYGDRTHDPLSTDRLASTIRRTARRGGTVLMPAFAVDRTPVLLHHLKVLMDADQIPHLPVYVDSPMALAALDVYRRAIQERSPEVRAGLERDGDPLDPGDLHLVHSVEQSMRLNQPDHPCILISASGMATGGRVLHHLAHQLPQSRHTVVLTGFQVPGTRGRALLDGAKAIKIHGKYVPVRADVVPAPEFSAHADADELVAWLHRAPRRPETAYVVHGEPDAAWTLAGRLTGQLDWTAVVPRYLETVVVG</sequence>
<dbReference type="CDD" id="cd16295">
    <property type="entry name" value="TTHA0252-CPSF-like_MBL-fold"/>
    <property type="match status" value="1"/>
</dbReference>
<dbReference type="Proteomes" id="UP000754710">
    <property type="component" value="Unassembled WGS sequence"/>
</dbReference>
<reference evidence="4 5" key="1">
    <citation type="submission" date="2021-08" db="EMBL/GenBank/DDBJ databases">
        <title>Nocardioides bacterium WL0053 sp. nov., isolated from the sediment.</title>
        <authorList>
            <person name="Wang L."/>
            <person name="Zhang D."/>
            <person name="Zhang A."/>
        </authorList>
    </citation>
    <scope>NUCLEOTIDE SEQUENCE [LARGE SCALE GENOMIC DNA]</scope>
    <source>
        <strain evidence="4 5">WL0053</strain>
    </source>
</reference>
<organism evidence="4 5">
    <name type="scientific">Nocardioides jiangsuensis</name>
    <dbReference type="NCBI Taxonomy" id="2866161"/>
    <lineage>
        <taxon>Bacteria</taxon>
        <taxon>Bacillati</taxon>
        <taxon>Actinomycetota</taxon>
        <taxon>Actinomycetes</taxon>
        <taxon>Propionibacteriales</taxon>
        <taxon>Nocardioidaceae</taxon>
        <taxon>Nocardioides</taxon>
    </lineage>
</organism>
<protein>
    <submittedName>
        <fullName evidence="4">MBL fold metallo-hydrolase</fullName>
    </submittedName>
</protein>
<dbReference type="Gene3D" id="3.60.15.10">
    <property type="entry name" value="Ribonuclease Z/Hydroxyacylglutathione hydrolase-like"/>
    <property type="match status" value="1"/>
</dbReference>
<proteinExistence type="predicted"/>
<dbReference type="RefSeq" id="WP_221024854.1">
    <property type="nucleotide sequence ID" value="NZ_JAIEZQ010000002.1"/>
</dbReference>
<dbReference type="InterPro" id="IPR050698">
    <property type="entry name" value="MBL"/>
</dbReference>
<dbReference type="SMART" id="SM01027">
    <property type="entry name" value="Beta-Casp"/>
    <property type="match status" value="1"/>
</dbReference>